<dbReference type="STRING" id="158898.SAMN04488548_1341832"/>
<dbReference type="EMBL" id="FNLM01000034">
    <property type="protein sequence ID" value="SDU52467.1"/>
    <property type="molecule type" value="Genomic_DNA"/>
</dbReference>
<dbReference type="InterPro" id="IPR003615">
    <property type="entry name" value="HNH_nuc"/>
</dbReference>
<evidence type="ECO:0000313" key="4">
    <source>
        <dbReference type="Proteomes" id="UP000183180"/>
    </source>
</evidence>
<evidence type="ECO:0000313" key="3">
    <source>
        <dbReference type="EMBL" id="SDU52467.1"/>
    </source>
</evidence>
<sequence length="548" mass="60289">MFEYHGVMARRTETESTDSAGIAEHSVEPTLRPDTELSATELAEVLNHCAGLAASTAHRMMTVASLIHDQREMDYAERRAEVHSGQLDSLEAFDELAARAAAGEDPYSEFGPDGLEQAIAEVGATLTVTPAEARELITAGDALRYRLSFTGHALACGRIDKRRFLIALKRTELVTDPDEMQTVDAHLAEAIFARAPMSTTRFTAMVDEIVAKWAPDAVRRRRERATNDRKVTVGPDRFNPGQSRVSGSLPIADAAAFDARLSAMAAEVHAADPRTVAQRRADALVALARGATSLDCTCDDCSSCTTESRETTEPEDSPTVDSAQVDTGPMPCSCADKTAPRANYFVIANLSTLIGLDDDPAFLDGQGIIDAETARTLIAEARRTYLHPAAPTDSSTTEALSALRYTPSKKLQALVRAGELCCTFPGCNAPVWQIDLDHTKPFDHQHPERGGRTLERNLKPLCRFHHRIKTFTSWQDYQDEFLTAWFTTPTGHMFVGNAYNGRDLFAHLAPIRPPDHPARVRHGTLRDTKSRRALRAEQRWNEENPPPF</sequence>
<feature type="domain" description="DUF222" evidence="2">
    <location>
        <begin position="90"/>
        <end position="417"/>
    </location>
</feature>
<proteinExistence type="predicted"/>
<feature type="region of interest" description="Disordered" evidence="1">
    <location>
        <begin position="515"/>
        <end position="548"/>
    </location>
</feature>
<name>A0A1H2J7R1_9ACTN</name>
<evidence type="ECO:0000256" key="1">
    <source>
        <dbReference type="SAM" id="MobiDB-lite"/>
    </source>
</evidence>
<dbReference type="AlphaFoldDB" id="A0A1H2J7R1"/>
<feature type="region of interest" description="Disordered" evidence="1">
    <location>
        <begin position="224"/>
        <end position="245"/>
    </location>
</feature>
<dbReference type="Pfam" id="PF02720">
    <property type="entry name" value="DUF222"/>
    <property type="match status" value="1"/>
</dbReference>
<feature type="region of interest" description="Disordered" evidence="1">
    <location>
        <begin position="1"/>
        <end position="32"/>
    </location>
</feature>
<reference evidence="3 4" key="1">
    <citation type="submission" date="2016-10" db="EMBL/GenBank/DDBJ databases">
        <authorList>
            <person name="de Groot N.N."/>
        </authorList>
    </citation>
    <scope>NUCLEOTIDE SEQUENCE [LARGE SCALE GENOMIC DNA]</scope>
    <source>
        <strain evidence="3 4">DSM 44215</strain>
    </source>
</reference>
<dbReference type="OrthoDB" id="5242272at2"/>
<dbReference type="InterPro" id="IPR003870">
    <property type="entry name" value="DUF222"/>
</dbReference>
<gene>
    <name evidence="3" type="ORF">SAMN04488548_1341832</name>
</gene>
<feature type="region of interest" description="Disordered" evidence="1">
    <location>
        <begin position="304"/>
        <end position="328"/>
    </location>
</feature>
<protein>
    <recommendedName>
        <fullName evidence="2">DUF222 domain-containing protein</fullName>
    </recommendedName>
</protein>
<accession>A0A1H2J7R1</accession>
<dbReference type="Proteomes" id="UP000183180">
    <property type="component" value="Unassembled WGS sequence"/>
</dbReference>
<dbReference type="CDD" id="cd00085">
    <property type="entry name" value="HNHc"/>
    <property type="match status" value="1"/>
</dbReference>
<feature type="compositionally biased region" description="Basic and acidic residues" evidence="1">
    <location>
        <begin position="515"/>
        <end position="542"/>
    </location>
</feature>
<evidence type="ECO:0000259" key="2">
    <source>
        <dbReference type="Pfam" id="PF02720"/>
    </source>
</evidence>
<organism evidence="3 4">
    <name type="scientific">Gordonia westfalica</name>
    <dbReference type="NCBI Taxonomy" id="158898"/>
    <lineage>
        <taxon>Bacteria</taxon>
        <taxon>Bacillati</taxon>
        <taxon>Actinomycetota</taxon>
        <taxon>Actinomycetes</taxon>
        <taxon>Mycobacteriales</taxon>
        <taxon>Gordoniaceae</taxon>
        <taxon>Gordonia</taxon>
    </lineage>
</organism>